<comment type="caution">
    <text evidence="8">The sequence shown here is derived from an EMBL/GenBank/DDBJ whole genome shotgun (WGS) entry which is preliminary data.</text>
</comment>
<organism evidence="8 9">
    <name type="scientific">Candidatus Ryanbacteria bacterium RIFCSPHIGHO2_01_45_13</name>
    <dbReference type="NCBI Taxonomy" id="1802112"/>
    <lineage>
        <taxon>Bacteria</taxon>
        <taxon>Candidatus Ryaniibacteriota</taxon>
    </lineage>
</organism>
<evidence type="ECO:0000259" key="7">
    <source>
        <dbReference type="Pfam" id="PF01035"/>
    </source>
</evidence>
<dbReference type="PANTHER" id="PTHR10815:SF13">
    <property type="entry name" value="METHYLATED-DNA--PROTEIN-CYSTEINE METHYLTRANSFERASE"/>
    <property type="match status" value="1"/>
</dbReference>
<keyword evidence="4" id="KW-0227">DNA damage</keyword>
<evidence type="ECO:0000256" key="4">
    <source>
        <dbReference type="ARBA" id="ARBA00022763"/>
    </source>
</evidence>
<comment type="catalytic activity">
    <reaction evidence="1">
        <text>a 4-O-methyl-thymidine in DNA + L-cysteinyl-[protein] = a thymidine in DNA + S-methyl-L-cysteinyl-[protein]</text>
        <dbReference type="Rhea" id="RHEA:53428"/>
        <dbReference type="Rhea" id="RHEA-COMP:10131"/>
        <dbReference type="Rhea" id="RHEA-COMP:10132"/>
        <dbReference type="Rhea" id="RHEA-COMP:13555"/>
        <dbReference type="Rhea" id="RHEA-COMP:13556"/>
        <dbReference type="ChEBI" id="CHEBI:29950"/>
        <dbReference type="ChEBI" id="CHEBI:82612"/>
        <dbReference type="ChEBI" id="CHEBI:137386"/>
        <dbReference type="ChEBI" id="CHEBI:137387"/>
        <dbReference type="EC" id="2.1.1.63"/>
    </reaction>
</comment>
<dbReference type="Pfam" id="PF01035">
    <property type="entry name" value="DNA_binding_1"/>
    <property type="match status" value="1"/>
</dbReference>
<dbReference type="NCBIfam" id="TIGR00589">
    <property type="entry name" value="ogt"/>
    <property type="match status" value="1"/>
</dbReference>
<dbReference type="InterPro" id="IPR014048">
    <property type="entry name" value="MethylDNA_cys_MeTrfase_DNA-bd"/>
</dbReference>
<keyword evidence="5" id="KW-0234">DNA repair</keyword>
<gene>
    <name evidence="8" type="ORF">A2W41_01990</name>
</gene>
<reference evidence="8 9" key="1">
    <citation type="journal article" date="2016" name="Nat. Commun.">
        <title>Thousands of microbial genomes shed light on interconnected biogeochemical processes in an aquifer system.</title>
        <authorList>
            <person name="Anantharaman K."/>
            <person name="Brown C.T."/>
            <person name="Hug L.A."/>
            <person name="Sharon I."/>
            <person name="Castelle C.J."/>
            <person name="Probst A.J."/>
            <person name="Thomas B.C."/>
            <person name="Singh A."/>
            <person name="Wilkins M.J."/>
            <person name="Karaoz U."/>
            <person name="Brodie E.L."/>
            <person name="Williams K.H."/>
            <person name="Hubbard S.S."/>
            <person name="Banfield J.F."/>
        </authorList>
    </citation>
    <scope>NUCLEOTIDE SEQUENCE [LARGE SCALE GENOMIC DNA]</scope>
</reference>
<name>A0A1G2FYQ8_9BACT</name>
<proteinExistence type="predicted"/>
<dbReference type="SUPFAM" id="SSF46767">
    <property type="entry name" value="Methylated DNA-protein cysteine methyltransferase, C-terminal domain"/>
    <property type="match status" value="1"/>
</dbReference>
<evidence type="ECO:0000256" key="5">
    <source>
        <dbReference type="ARBA" id="ARBA00023204"/>
    </source>
</evidence>
<dbReference type="GO" id="GO:0003908">
    <property type="term" value="F:methylated-DNA-[protein]-cysteine S-methyltransferase activity"/>
    <property type="evidence" value="ECO:0007669"/>
    <property type="project" value="UniProtKB-EC"/>
</dbReference>
<dbReference type="Proteomes" id="UP000176700">
    <property type="component" value="Unassembled WGS sequence"/>
</dbReference>
<dbReference type="GO" id="GO:0032259">
    <property type="term" value="P:methylation"/>
    <property type="evidence" value="ECO:0007669"/>
    <property type="project" value="UniProtKB-KW"/>
</dbReference>
<dbReference type="AlphaFoldDB" id="A0A1G2FYQ8"/>
<evidence type="ECO:0000313" key="8">
    <source>
        <dbReference type="EMBL" id="OGZ42872.1"/>
    </source>
</evidence>
<protein>
    <recommendedName>
        <fullName evidence="7">Methylated-DNA-[protein]-cysteine S-methyltransferase DNA binding domain-containing protein</fullName>
    </recommendedName>
</protein>
<keyword evidence="3" id="KW-0808">Transferase</keyword>
<feature type="domain" description="Methylated-DNA-[protein]-cysteine S-methyltransferase DNA binding" evidence="7">
    <location>
        <begin position="4"/>
        <end position="81"/>
    </location>
</feature>
<evidence type="ECO:0000256" key="1">
    <source>
        <dbReference type="ARBA" id="ARBA00001286"/>
    </source>
</evidence>
<dbReference type="PROSITE" id="PS00374">
    <property type="entry name" value="MGMT"/>
    <property type="match status" value="1"/>
</dbReference>
<dbReference type="CDD" id="cd06445">
    <property type="entry name" value="ATase"/>
    <property type="match status" value="1"/>
</dbReference>
<comment type="catalytic activity">
    <reaction evidence="6">
        <text>a 6-O-methyl-2'-deoxyguanosine in DNA + L-cysteinyl-[protein] = S-methyl-L-cysteinyl-[protein] + a 2'-deoxyguanosine in DNA</text>
        <dbReference type="Rhea" id="RHEA:24000"/>
        <dbReference type="Rhea" id="RHEA-COMP:10131"/>
        <dbReference type="Rhea" id="RHEA-COMP:10132"/>
        <dbReference type="Rhea" id="RHEA-COMP:11367"/>
        <dbReference type="Rhea" id="RHEA-COMP:11368"/>
        <dbReference type="ChEBI" id="CHEBI:29950"/>
        <dbReference type="ChEBI" id="CHEBI:82612"/>
        <dbReference type="ChEBI" id="CHEBI:85445"/>
        <dbReference type="ChEBI" id="CHEBI:85448"/>
        <dbReference type="EC" id="2.1.1.63"/>
    </reaction>
</comment>
<dbReference type="PANTHER" id="PTHR10815">
    <property type="entry name" value="METHYLATED-DNA--PROTEIN-CYSTEINE METHYLTRANSFERASE"/>
    <property type="match status" value="1"/>
</dbReference>
<dbReference type="GO" id="GO:0006281">
    <property type="term" value="P:DNA repair"/>
    <property type="evidence" value="ECO:0007669"/>
    <property type="project" value="UniProtKB-KW"/>
</dbReference>
<keyword evidence="2" id="KW-0489">Methyltransferase</keyword>
<accession>A0A1G2FYQ8</accession>
<dbReference type="InterPro" id="IPR001497">
    <property type="entry name" value="MethylDNA_cys_MeTrfase_AS"/>
</dbReference>
<dbReference type="EMBL" id="MHNI01000012">
    <property type="protein sequence ID" value="OGZ42872.1"/>
    <property type="molecule type" value="Genomic_DNA"/>
</dbReference>
<dbReference type="InterPro" id="IPR036388">
    <property type="entry name" value="WH-like_DNA-bd_sf"/>
</dbReference>
<dbReference type="Gene3D" id="1.10.10.10">
    <property type="entry name" value="Winged helix-like DNA-binding domain superfamily/Winged helix DNA-binding domain"/>
    <property type="match status" value="1"/>
</dbReference>
<dbReference type="InterPro" id="IPR036217">
    <property type="entry name" value="MethylDNA_cys_MeTrfase_DNAb"/>
</dbReference>
<evidence type="ECO:0000256" key="2">
    <source>
        <dbReference type="ARBA" id="ARBA00022603"/>
    </source>
</evidence>
<sequence length="96" mass="10444">MKSFKAKVLTVVTKIPKGETVTYKEVASRAGNKNAYRAVGNILRSNYHPNIPCHRVVGSNGRLGGYNRGVKRKIILLQKEGCLLSCLYPRAGGAEG</sequence>
<evidence type="ECO:0000256" key="6">
    <source>
        <dbReference type="ARBA" id="ARBA00049348"/>
    </source>
</evidence>
<evidence type="ECO:0000313" key="9">
    <source>
        <dbReference type="Proteomes" id="UP000176700"/>
    </source>
</evidence>
<evidence type="ECO:0000256" key="3">
    <source>
        <dbReference type="ARBA" id="ARBA00022679"/>
    </source>
</evidence>